<dbReference type="FunFam" id="1.25.40.330:FF:000001">
    <property type="entry name" value="Adenylyl cyclase-associated protein"/>
    <property type="match status" value="1"/>
</dbReference>
<dbReference type="InterPro" id="IPR001837">
    <property type="entry name" value="Adenylate_cyclase-assoc_CAP"/>
</dbReference>
<dbReference type="Pfam" id="PF01213">
    <property type="entry name" value="CAP_N-CM"/>
    <property type="match status" value="1"/>
</dbReference>
<proteinExistence type="inferred from homology"/>
<dbReference type="GO" id="GO:0003779">
    <property type="term" value="F:actin binding"/>
    <property type="evidence" value="ECO:0007669"/>
    <property type="project" value="InterPro"/>
</dbReference>
<feature type="compositionally biased region" description="Pro residues" evidence="6">
    <location>
        <begin position="215"/>
        <end position="227"/>
    </location>
</feature>
<evidence type="ECO:0000256" key="6">
    <source>
        <dbReference type="SAM" id="MobiDB-lite"/>
    </source>
</evidence>
<dbReference type="InterPro" id="IPR028417">
    <property type="entry name" value="CAP_CS_C"/>
</dbReference>
<evidence type="ECO:0000313" key="8">
    <source>
        <dbReference type="Ensembl" id="ENSEBUP00000010085.1"/>
    </source>
</evidence>
<keyword evidence="9" id="KW-1185">Reference proteome</keyword>
<dbReference type="InterPro" id="IPR036222">
    <property type="entry name" value="CAP_N_sf"/>
</dbReference>
<dbReference type="GO" id="GO:0005886">
    <property type="term" value="C:plasma membrane"/>
    <property type="evidence" value="ECO:0007669"/>
    <property type="project" value="UniProtKB-SubCell"/>
</dbReference>
<keyword evidence="3" id="KW-1003">Cell membrane</keyword>
<evidence type="ECO:0000256" key="2">
    <source>
        <dbReference type="ARBA" id="ARBA00007659"/>
    </source>
</evidence>
<evidence type="ECO:0000256" key="3">
    <source>
        <dbReference type="ARBA" id="ARBA00022475"/>
    </source>
</evidence>
<dbReference type="OMA" id="KSQQTHK"/>
<evidence type="ECO:0000313" key="9">
    <source>
        <dbReference type="Proteomes" id="UP000694388"/>
    </source>
</evidence>
<dbReference type="InterPro" id="IPR016098">
    <property type="entry name" value="CAP/MinC_C"/>
</dbReference>
<dbReference type="GO" id="GO:0005737">
    <property type="term" value="C:cytoplasm"/>
    <property type="evidence" value="ECO:0007669"/>
    <property type="project" value="TreeGrafter"/>
</dbReference>
<dbReference type="Pfam" id="PF21938">
    <property type="entry name" value="CAP_N"/>
    <property type="match status" value="1"/>
</dbReference>
<dbReference type="InterPro" id="IPR017901">
    <property type="entry name" value="C-CAP_CF_C-like"/>
</dbReference>
<dbReference type="AlphaFoldDB" id="A0A8C4WSZ4"/>
<feature type="region of interest" description="Disordered" evidence="6">
    <location>
        <begin position="212"/>
        <end position="241"/>
    </location>
</feature>
<evidence type="ECO:0000256" key="4">
    <source>
        <dbReference type="ARBA" id="ARBA00023136"/>
    </source>
</evidence>
<dbReference type="SUPFAM" id="SSF101278">
    <property type="entry name" value="N-terminal domain of adenylylcyclase associated protein, CAP"/>
    <property type="match status" value="1"/>
</dbReference>
<reference evidence="8" key="2">
    <citation type="submission" date="2025-09" db="UniProtKB">
        <authorList>
            <consortium name="Ensembl"/>
        </authorList>
    </citation>
    <scope>IDENTIFICATION</scope>
</reference>
<evidence type="ECO:0000256" key="5">
    <source>
        <dbReference type="RuleBase" id="RU000647"/>
    </source>
</evidence>
<reference evidence="8" key="1">
    <citation type="submission" date="2025-08" db="UniProtKB">
        <authorList>
            <consortium name="Ensembl"/>
        </authorList>
    </citation>
    <scope>IDENTIFICATION</scope>
</reference>
<dbReference type="Gene3D" id="2.160.20.70">
    <property type="match status" value="1"/>
</dbReference>
<keyword evidence="4" id="KW-0472">Membrane</keyword>
<dbReference type="PROSITE" id="PS51329">
    <property type="entry name" value="C_CAP_COFACTOR_C"/>
    <property type="match status" value="1"/>
</dbReference>
<dbReference type="SUPFAM" id="SSF69340">
    <property type="entry name" value="C-terminal domain of adenylylcyclase associated protein"/>
    <property type="match status" value="1"/>
</dbReference>
<dbReference type="Pfam" id="PF08603">
    <property type="entry name" value="CAP_C"/>
    <property type="match status" value="1"/>
</dbReference>
<dbReference type="PANTHER" id="PTHR10652:SF0">
    <property type="entry name" value="ADENYLYL CYCLASE-ASSOCIATED PROTEIN"/>
    <property type="match status" value="1"/>
</dbReference>
<dbReference type="GO" id="GO:0000902">
    <property type="term" value="P:cell morphogenesis"/>
    <property type="evidence" value="ECO:0007669"/>
    <property type="project" value="TreeGrafter"/>
</dbReference>
<feature type="compositionally biased region" description="Polar residues" evidence="6">
    <location>
        <begin position="228"/>
        <end position="241"/>
    </location>
</feature>
<dbReference type="Ensembl" id="ENSEBUT00000010625.1">
    <property type="protein sequence ID" value="ENSEBUP00000010085.1"/>
    <property type="gene ID" value="ENSEBUG00000006481.1"/>
</dbReference>
<evidence type="ECO:0000259" key="7">
    <source>
        <dbReference type="PROSITE" id="PS51329"/>
    </source>
</evidence>
<dbReference type="GO" id="GO:0019933">
    <property type="term" value="P:cAMP-mediated signaling"/>
    <property type="evidence" value="ECO:0007669"/>
    <property type="project" value="TreeGrafter"/>
</dbReference>
<dbReference type="GO" id="GO:0008179">
    <property type="term" value="F:adenylate cyclase binding"/>
    <property type="evidence" value="ECO:0007669"/>
    <property type="project" value="TreeGrafter"/>
</dbReference>
<accession>A0A8C4WSZ4</accession>
<dbReference type="SMART" id="SM00673">
    <property type="entry name" value="CARP"/>
    <property type="match status" value="2"/>
</dbReference>
<dbReference type="PANTHER" id="PTHR10652">
    <property type="entry name" value="ADENYLYL CYCLASE-ASSOCIATED PROTEIN"/>
    <property type="match status" value="1"/>
</dbReference>
<comment type="subcellular location">
    <subcellularLocation>
        <location evidence="1">Cell membrane</location>
        <topology evidence="1">Peripheral membrane protein</topology>
    </subcellularLocation>
</comment>
<dbReference type="PROSITE" id="PS01089">
    <property type="entry name" value="CAP_2"/>
    <property type="match status" value="1"/>
</dbReference>
<feature type="compositionally biased region" description="Low complexity" evidence="6">
    <location>
        <begin position="294"/>
        <end position="309"/>
    </location>
</feature>
<dbReference type="Gene3D" id="1.25.40.330">
    <property type="entry name" value="Adenylate cyclase-associated CAP, N-terminal domain"/>
    <property type="match status" value="1"/>
</dbReference>
<dbReference type="GO" id="GO:0007015">
    <property type="term" value="P:actin filament organization"/>
    <property type="evidence" value="ECO:0007669"/>
    <property type="project" value="TreeGrafter"/>
</dbReference>
<dbReference type="InterPro" id="IPR006599">
    <property type="entry name" value="CARP_motif"/>
</dbReference>
<organism evidence="8 9">
    <name type="scientific">Eptatretus burgeri</name>
    <name type="common">Inshore hagfish</name>
    <dbReference type="NCBI Taxonomy" id="7764"/>
    <lineage>
        <taxon>Eukaryota</taxon>
        <taxon>Metazoa</taxon>
        <taxon>Chordata</taxon>
        <taxon>Craniata</taxon>
        <taxon>Vertebrata</taxon>
        <taxon>Cyclostomata</taxon>
        <taxon>Myxini</taxon>
        <taxon>Myxiniformes</taxon>
        <taxon>Myxinidae</taxon>
        <taxon>Eptatretinae</taxon>
        <taxon>Eptatretus</taxon>
    </lineage>
</organism>
<dbReference type="FunFam" id="2.160.20.70:FF:000001">
    <property type="entry name" value="Adenylyl cyclase-associated protein"/>
    <property type="match status" value="1"/>
</dbReference>
<feature type="domain" description="C-CAP/cofactor C-like" evidence="7">
    <location>
        <begin position="308"/>
        <end position="442"/>
    </location>
</feature>
<dbReference type="InterPro" id="IPR013992">
    <property type="entry name" value="Adenylate_cyclase-assoc_CAP_N"/>
</dbReference>
<dbReference type="InterPro" id="IPR013912">
    <property type="entry name" value="Adenylate_cyclase-assoc_CAP_C"/>
</dbReference>
<dbReference type="Proteomes" id="UP000694388">
    <property type="component" value="Unplaced"/>
</dbReference>
<evidence type="ECO:0000256" key="1">
    <source>
        <dbReference type="ARBA" id="ARBA00004202"/>
    </source>
</evidence>
<sequence length="464" mass="51251">MADFQNLVQRLEKVTIQLEDITAKGGGGTSHEAGQDKYVQWFDFLLEGPVSLYVKLSHEIGSDVAHHADMVKALFDTERALLEMASNSQKPSDVELPLILKPLSNGMEQVQAFREKQRSSKFFNHLSAVSESISALAWVTMAPKPGPYVKEMTDAAMFYTNRVLKDYKDKDKKHIEWVKSLLAMWTKLQDYIKEHHTTGLVWSKTGRPHRAACIPPGPPPPPPPPPCTFSQQPQVESTSSHSALLAEINQGQRITSGLKHVSNDMKTHKNPALRQSPAAPNLAGPKPYGSKVVSPPAASNKSASAKKPAPLLELSGKKWRVEHYENNNNLLIDQTELKQVVYIFNCNDCTVQVKGKINSITVDSCKKVALIFENVVGIVEVINSKSLQLQVTGMVPTISINKTDGCQVYLNKESLGCEIISAKSSEMNISIPHGSDLKEYPVPEQFKTVWMGSKFVTEPTEIAG</sequence>
<dbReference type="GeneTree" id="ENSGT00390000017955"/>
<name>A0A8C4WSZ4_EPTBU</name>
<protein>
    <recommendedName>
        <fullName evidence="5">Adenylyl cyclase-associated protein</fullName>
    </recommendedName>
</protein>
<dbReference type="InterPro" id="IPR053950">
    <property type="entry name" value="CAP_N"/>
</dbReference>
<feature type="region of interest" description="Disordered" evidence="6">
    <location>
        <begin position="263"/>
        <end position="309"/>
    </location>
</feature>
<dbReference type="InterPro" id="IPR036223">
    <property type="entry name" value="CAP_C_sf"/>
</dbReference>
<comment type="similarity">
    <text evidence="2 5">Belongs to the CAP family.</text>
</comment>